<dbReference type="AlphaFoldDB" id="A0A8S3B4C4"/>
<sequence>MYIYVSFCFKALRGANSDLEKQVIALKRQLESETLLRIDLENKNKTLREELQFNEQVHET</sequence>
<protein>
    <submittedName>
        <fullName evidence="2">Uncharacterized protein</fullName>
    </submittedName>
</protein>
<evidence type="ECO:0000313" key="3">
    <source>
        <dbReference type="Proteomes" id="UP000681720"/>
    </source>
</evidence>
<accession>A0A8S3B4C4</accession>
<gene>
    <name evidence="2" type="ORF">GIL414_LOCUS46427</name>
</gene>
<dbReference type="Proteomes" id="UP000681720">
    <property type="component" value="Unassembled WGS sequence"/>
</dbReference>
<dbReference type="Gene3D" id="1.20.5.1160">
    <property type="entry name" value="Vasodilator-stimulated phosphoprotein"/>
    <property type="match status" value="1"/>
</dbReference>
<feature type="coiled-coil region" evidence="1">
    <location>
        <begin position="9"/>
        <end position="57"/>
    </location>
</feature>
<keyword evidence="1" id="KW-0175">Coiled coil</keyword>
<organism evidence="2 3">
    <name type="scientific">Rotaria magnacalcarata</name>
    <dbReference type="NCBI Taxonomy" id="392030"/>
    <lineage>
        <taxon>Eukaryota</taxon>
        <taxon>Metazoa</taxon>
        <taxon>Spiralia</taxon>
        <taxon>Gnathifera</taxon>
        <taxon>Rotifera</taxon>
        <taxon>Eurotatoria</taxon>
        <taxon>Bdelloidea</taxon>
        <taxon>Philodinida</taxon>
        <taxon>Philodinidae</taxon>
        <taxon>Rotaria</taxon>
    </lineage>
</organism>
<evidence type="ECO:0000313" key="2">
    <source>
        <dbReference type="EMBL" id="CAF4783035.1"/>
    </source>
</evidence>
<comment type="caution">
    <text evidence="2">The sequence shown here is derived from an EMBL/GenBank/DDBJ whole genome shotgun (WGS) entry which is preliminary data.</text>
</comment>
<evidence type="ECO:0000256" key="1">
    <source>
        <dbReference type="SAM" id="Coils"/>
    </source>
</evidence>
<proteinExistence type="predicted"/>
<reference evidence="2" key="1">
    <citation type="submission" date="2021-02" db="EMBL/GenBank/DDBJ databases">
        <authorList>
            <person name="Nowell W R."/>
        </authorList>
    </citation>
    <scope>NUCLEOTIDE SEQUENCE</scope>
</reference>
<feature type="non-terminal residue" evidence="2">
    <location>
        <position position="60"/>
    </location>
</feature>
<dbReference type="EMBL" id="CAJOBJ010145725">
    <property type="protein sequence ID" value="CAF4783035.1"/>
    <property type="molecule type" value="Genomic_DNA"/>
</dbReference>
<name>A0A8S3B4C4_9BILA</name>